<dbReference type="SUPFAM" id="SSF51735">
    <property type="entry name" value="NAD(P)-binding Rossmann-fold domains"/>
    <property type="match status" value="1"/>
</dbReference>
<dbReference type="PANTHER" id="PTHR43060">
    <property type="entry name" value="3-HYDROXYISOBUTYRATE DEHYDROGENASE-LIKE 1, MITOCHONDRIAL-RELATED"/>
    <property type="match status" value="1"/>
</dbReference>
<dbReference type="InterPro" id="IPR008927">
    <property type="entry name" value="6-PGluconate_DH-like_C_sf"/>
</dbReference>
<evidence type="ECO:0000256" key="2">
    <source>
        <dbReference type="ARBA" id="ARBA00023002"/>
    </source>
</evidence>
<name>A0ABZ0SJV5_9MICO</name>
<evidence type="ECO:0000259" key="5">
    <source>
        <dbReference type="Pfam" id="PF14833"/>
    </source>
</evidence>
<dbReference type="GO" id="GO:0016491">
    <property type="term" value="F:oxidoreductase activity"/>
    <property type="evidence" value="ECO:0007669"/>
    <property type="project" value="UniProtKB-KW"/>
</dbReference>
<organism evidence="6 7">
    <name type="scientific">Microbacterium rhizosphaerae</name>
    <dbReference type="NCBI Taxonomy" id="1678237"/>
    <lineage>
        <taxon>Bacteria</taxon>
        <taxon>Bacillati</taxon>
        <taxon>Actinomycetota</taxon>
        <taxon>Actinomycetes</taxon>
        <taxon>Micrococcales</taxon>
        <taxon>Microbacteriaceae</taxon>
        <taxon>Microbacterium</taxon>
    </lineage>
</organism>
<dbReference type="RefSeq" id="WP_320942395.1">
    <property type="nucleotide sequence ID" value="NZ_BAABEU010000003.1"/>
</dbReference>
<reference evidence="6 7" key="1">
    <citation type="submission" date="2023-11" db="EMBL/GenBank/DDBJ databases">
        <title>Genome sequence of Microbacterium rhizosphaerae KACC 19337.</title>
        <authorList>
            <person name="Choi H."/>
            <person name="Kim S."/>
            <person name="Kim Y."/>
            <person name="Kwon S.-W."/>
            <person name="Heo J."/>
        </authorList>
    </citation>
    <scope>NUCLEOTIDE SEQUENCE [LARGE SCALE GENOMIC DNA]</scope>
    <source>
        <strain evidence="6 7">KACC 19337</strain>
    </source>
</reference>
<evidence type="ECO:0000259" key="4">
    <source>
        <dbReference type="Pfam" id="PF03446"/>
    </source>
</evidence>
<dbReference type="InterPro" id="IPR036291">
    <property type="entry name" value="NAD(P)-bd_dom_sf"/>
</dbReference>
<dbReference type="InterPro" id="IPR002204">
    <property type="entry name" value="3-OH-isobutyrate_DH-rel_CS"/>
</dbReference>
<dbReference type="PROSITE" id="PS00895">
    <property type="entry name" value="3_HYDROXYISOBUT_DH"/>
    <property type="match status" value="1"/>
</dbReference>
<comment type="similarity">
    <text evidence="1">Belongs to the HIBADH-related family.</text>
</comment>
<keyword evidence="7" id="KW-1185">Reference proteome</keyword>
<feature type="domain" description="3-hydroxyisobutyrate dehydrogenase-like NAD-binding" evidence="5">
    <location>
        <begin position="164"/>
        <end position="285"/>
    </location>
</feature>
<sequence>MGVLFVGLGTMGQPMVKRLSSSFEVTVYDIDGDARRRVAAELGVPELPDLGDVPASIDTVVLMLPNSTITESVLTGASRLLNRIPAGGLIIDMTSSEPASTRSLARVAASRGVAYVDAPVSGGRRRAESGELAIMVGADDSAYLRAHPILETMGARIVHVGGPGAGGAAKALNNLLSATHIAAASEVLTAAAKLGIDPAIMLEVLNSSTGRSQATEVKFPEFVLSGSFASGFGMDLMLKDLGIARRISEEAGVYMPVTGLAREITENAREGLEGSPDHTEVVRYYEARNGVTLRA</sequence>
<dbReference type="InterPro" id="IPR029154">
    <property type="entry name" value="HIBADH-like_NADP-bd"/>
</dbReference>
<proteinExistence type="inferred from homology"/>
<dbReference type="PANTHER" id="PTHR43060:SF15">
    <property type="entry name" value="3-HYDROXYISOBUTYRATE DEHYDROGENASE-LIKE 1, MITOCHONDRIAL-RELATED"/>
    <property type="match status" value="1"/>
</dbReference>
<dbReference type="PIRSF" id="PIRSF000103">
    <property type="entry name" value="HIBADH"/>
    <property type="match status" value="1"/>
</dbReference>
<protein>
    <submittedName>
        <fullName evidence="6">NAD(P)-dependent oxidoreductase</fullName>
        <ecNumber evidence="6">1.1.-.-</ecNumber>
    </submittedName>
</protein>
<dbReference type="Pfam" id="PF14833">
    <property type="entry name" value="NAD_binding_11"/>
    <property type="match status" value="1"/>
</dbReference>
<dbReference type="InterPro" id="IPR006115">
    <property type="entry name" value="6PGDH_NADP-bd"/>
</dbReference>
<keyword evidence="3" id="KW-0520">NAD</keyword>
<dbReference type="Gene3D" id="1.10.1040.10">
    <property type="entry name" value="N-(1-d-carboxylethyl)-l-norvaline Dehydrogenase, domain 2"/>
    <property type="match status" value="1"/>
</dbReference>
<dbReference type="Pfam" id="PF03446">
    <property type="entry name" value="NAD_binding_2"/>
    <property type="match status" value="1"/>
</dbReference>
<evidence type="ECO:0000313" key="6">
    <source>
        <dbReference type="EMBL" id="WPR89681.1"/>
    </source>
</evidence>
<accession>A0ABZ0SJV5</accession>
<dbReference type="Gene3D" id="3.40.50.720">
    <property type="entry name" value="NAD(P)-binding Rossmann-like Domain"/>
    <property type="match status" value="1"/>
</dbReference>
<dbReference type="SUPFAM" id="SSF48179">
    <property type="entry name" value="6-phosphogluconate dehydrogenase C-terminal domain-like"/>
    <property type="match status" value="1"/>
</dbReference>
<keyword evidence="2 6" id="KW-0560">Oxidoreductase</keyword>
<dbReference type="InterPro" id="IPR015815">
    <property type="entry name" value="HIBADH-related"/>
</dbReference>
<evidence type="ECO:0000313" key="7">
    <source>
        <dbReference type="Proteomes" id="UP001323798"/>
    </source>
</evidence>
<dbReference type="EC" id="1.1.-.-" evidence="6"/>
<feature type="domain" description="6-phosphogluconate dehydrogenase NADP-binding" evidence="4">
    <location>
        <begin position="4"/>
        <end position="161"/>
    </location>
</feature>
<dbReference type="InterPro" id="IPR013328">
    <property type="entry name" value="6PGD_dom2"/>
</dbReference>
<dbReference type="Proteomes" id="UP001323798">
    <property type="component" value="Chromosome"/>
</dbReference>
<dbReference type="EMBL" id="CP139368">
    <property type="protein sequence ID" value="WPR89681.1"/>
    <property type="molecule type" value="Genomic_DNA"/>
</dbReference>
<evidence type="ECO:0000256" key="3">
    <source>
        <dbReference type="ARBA" id="ARBA00023027"/>
    </source>
</evidence>
<gene>
    <name evidence="6" type="ORF">SM116_18285</name>
</gene>
<evidence type="ECO:0000256" key="1">
    <source>
        <dbReference type="ARBA" id="ARBA00009080"/>
    </source>
</evidence>